<feature type="region of interest" description="Disordered" evidence="1">
    <location>
        <begin position="48"/>
        <end position="70"/>
    </location>
</feature>
<feature type="region of interest" description="Disordered" evidence="1">
    <location>
        <begin position="1"/>
        <end position="34"/>
    </location>
</feature>
<keyword evidence="3" id="KW-1185">Reference proteome</keyword>
<proteinExistence type="predicted"/>
<evidence type="ECO:0000313" key="3">
    <source>
        <dbReference type="Proteomes" id="UP000324222"/>
    </source>
</evidence>
<sequence>MRHSVRVCPRWSPQHTRMRTSQHNSPKSSCAWASHRDNESSCDRMMGHRRTNLNYPPRPAQTLCDKRRIV</sequence>
<reference evidence="2 3" key="1">
    <citation type="submission" date="2019-05" db="EMBL/GenBank/DDBJ databases">
        <title>Another draft genome of Portunus trituberculatus and its Hox gene families provides insights of decapod evolution.</title>
        <authorList>
            <person name="Jeong J.-H."/>
            <person name="Song I."/>
            <person name="Kim S."/>
            <person name="Choi T."/>
            <person name="Kim D."/>
            <person name="Ryu S."/>
            <person name="Kim W."/>
        </authorList>
    </citation>
    <scope>NUCLEOTIDE SEQUENCE [LARGE SCALE GENOMIC DNA]</scope>
    <source>
        <tissue evidence="2">Muscle</tissue>
    </source>
</reference>
<dbReference type="AlphaFoldDB" id="A0A5B7H743"/>
<organism evidence="2 3">
    <name type="scientific">Portunus trituberculatus</name>
    <name type="common">Swimming crab</name>
    <name type="synonym">Neptunus trituberculatus</name>
    <dbReference type="NCBI Taxonomy" id="210409"/>
    <lineage>
        <taxon>Eukaryota</taxon>
        <taxon>Metazoa</taxon>
        <taxon>Ecdysozoa</taxon>
        <taxon>Arthropoda</taxon>
        <taxon>Crustacea</taxon>
        <taxon>Multicrustacea</taxon>
        <taxon>Malacostraca</taxon>
        <taxon>Eumalacostraca</taxon>
        <taxon>Eucarida</taxon>
        <taxon>Decapoda</taxon>
        <taxon>Pleocyemata</taxon>
        <taxon>Brachyura</taxon>
        <taxon>Eubrachyura</taxon>
        <taxon>Portunoidea</taxon>
        <taxon>Portunidae</taxon>
        <taxon>Portuninae</taxon>
        <taxon>Portunus</taxon>
    </lineage>
</organism>
<evidence type="ECO:0000256" key="1">
    <source>
        <dbReference type="SAM" id="MobiDB-lite"/>
    </source>
</evidence>
<name>A0A5B7H743_PORTR</name>
<feature type="compositionally biased region" description="Polar residues" evidence="1">
    <location>
        <begin position="13"/>
        <end position="28"/>
    </location>
</feature>
<gene>
    <name evidence="2" type="ORF">E2C01_059589</name>
</gene>
<accession>A0A5B7H743</accession>
<dbReference type="Proteomes" id="UP000324222">
    <property type="component" value="Unassembled WGS sequence"/>
</dbReference>
<comment type="caution">
    <text evidence="2">The sequence shown here is derived from an EMBL/GenBank/DDBJ whole genome shotgun (WGS) entry which is preliminary data.</text>
</comment>
<protein>
    <submittedName>
        <fullName evidence="2">Uncharacterized protein</fullName>
    </submittedName>
</protein>
<evidence type="ECO:0000313" key="2">
    <source>
        <dbReference type="EMBL" id="MPC65455.1"/>
    </source>
</evidence>
<dbReference type="EMBL" id="VSRR010023395">
    <property type="protein sequence ID" value="MPC65455.1"/>
    <property type="molecule type" value="Genomic_DNA"/>
</dbReference>